<evidence type="ECO:0000256" key="2">
    <source>
        <dbReference type="ARBA" id="ARBA00010871"/>
    </source>
</evidence>
<keyword evidence="11 12" id="KW-0961">Cell wall biogenesis/degradation</keyword>
<dbReference type="GO" id="GO:0046872">
    <property type="term" value="F:metal ion binding"/>
    <property type="evidence" value="ECO:0007669"/>
    <property type="project" value="UniProtKB-KW"/>
</dbReference>
<feature type="binding site" evidence="15">
    <location>
        <position position="273"/>
    </location>
    <ligand>
        <name>Mg(2+)</name>
        <dbReference type="ChEBI" id="CHEBI:18420"/>
        <label>1</label>
    </ligand>
</feature>
<keyword evidence="8 12" id="KW-0133">Cell shape</keyword>
<evidence type="ECO:0000313" key="19">
    <source>
        <dbReference type="Proteomes" id="UP000176424"/>
    </source>
</evidence>
<feature type="active site" evidence="13">
    <location>
        <position position="284"/>
    </location>
</feature>
<evidence type="ECO:0000313" key="18">
    <source>
        <dbReference type="EMBL" id="OGD09560.1"/>
    </source>
</evidence>
<evidence type="ECO:0000256" key="15">
    <source>
        <dbReference type="PIRSR" id="PIRSR039102-3"/>
    </source>
</evidence>
<keyword evidence="12" id="KW-0963">Cytoplasm</keyword>
<name>A0A1F4ZTJ5_9BACT</name>
<evidence type="ECO:0000256" key="6">
    <source>
        <dbReference type="ARBA" id="ARBA00022840"/>
    </source>
</evidence>
<evidence type="ECO:0000259" key="17">
    <source>
        <dbReference type="PROSITE" id="PS50975"/>
    </source>
</evidence>
<dbReference type="FunFam" id="3.30.470.20:FF:000008">
    <property type="entry name" value="D-alanine--D-alanine ligase"/>
    <property type="match status" value="1"/>
</dbReference>
<comment type="similarity">
    <text evidence="2 12">Belongs to the D-alanine--D-alanine ligase family.</text>
</comment>
<dbReference type="InterPro" id="IPR013815">
    <property type="entry name" value="ATP_grasp_subdomain_1"/>
</dbReference>
<evidence type="ECO:0000256" key="1">
    <source>
        <dbReference type="ARBA" id="ARBA00001936"/>
    </source>
</evidence>
<evidence type="ECO:0000256" key="11">
    <source>
        <dbReference type="ARBA" id="ARBA00023316"/>
    </source>
</evidence>
<keyword evidence="7 15" id="KW-0460">Magnesium</keyword>
<feature type="binding site" evidence="14">
    <location>
        <begin position="179"/>
        <end position="186"/>
    </location>
    <ligand>
        <name>ATP</name>
        <dbReference type="ChEBI" id="CHEBI:30616"/>
    </ligand>
</feature>
<dbReference type="InterPro" id="IPR000291">
    <property type="entry name" value="D-Ala_lig_Van_CS"/>
</dbReference>
<comment type="pathway">
    <text evidence="12">Cell wall biogenesis; peptidoglycan biosynthesis.</text>
</comment>
<reference evidence="18 19" key="1">
    <citation type="journal article" date="2016" name="Nat. Commun.">
        <title>Thousands of microbial genomes shed light on interconnected biogeochemical processes in an aquifer system.</title>
        <authorList>
            <person name="Anantharaman K."/>
            <person name="Brown C.T."/>
            <person name="Hug L.A."/>
            <person name="Sharon I."/>
            <person name="Castelle C.J."/>
            <person name="Probst A.J."/>
            <person name="Thomas B.C."/>
            <person name="Singh A."/>
            <person name="Wilkins M.J."/>
            <person name="Karaoz U."/>
            <person name="Brodie E.L."/>
            <person name="Williams K.H."/>
            <person name="Hubbard S.S."/>
            <person name="Banfield J.F."/>
        </authorList>
    </citation>
    <scope>NUCLEOTIDE SEQUENCE [LARGE SCALE GENOMIC DNA]</scope>
</reference>
<dbReference type="GO" id="GO:0009252">
    <property type="term" value="P:peptidoglycan biosynthetic process"/>
    <property type="evidence" value="ECO:0007669"/>
    <property type="project" value="UniProtKB-UniRule"/>
</dbReference>
<dbReference type="Gene3D" id="3.40.50.20">
    <property type="match status" value="2"/>
</dbReference>
<dbReference type="Gene3D" id="3.30.1490.20">
    <property type="entry name" value="ATP-grasp fold, A domain"/>
    <property type="match status" value="1"/>
</dbReference>
<feature type="active site" evidence="13">
    <location>
        <position position="16"/>
    </location>
</feature>
<keyword evidence="5 14" id="KW-0547">Nucleotide-binding</keyword>
<dbReference type="NCBIfam" id="TIGR01205">
    <property type="entry name" value="D_ala_D_alaTIGR"/>
    <property type="match status" value="1"/>
</dbReference>
<dbReference type="GO" id="GO:0008360">
    <property type="term" value="P:regulation of cell shape"/>
    <property type="evidence" value="ECO:0007669"/>
    <property type="project" value="UniProtKB-KW"/>
</dbReference>
<dbReference type="PIRSF" id="PIRSF039102">
    <property type="entry name" value="Ddl/VanB"/>
    <property type="match status" value="1"/>
</dbReference>
<feature type="domain" description="ATP-grasp" evidence="17">
    <location>
        <begin position="103"/>
        <end position="306"/>
    </location>
</feature>
<feature type="active site" evidence="13">
    <location>
        <position position="149"/>
    </location>
</feature>
<dbReference type="PROSITE" id="PS00843">
    <property type="entry name" value="DALA_DALA_LIGASE_1"/>
    <property type="match status" value="1"/>
</dbReference>
<evidence type="ECO:0000256" key="7">
    <source>
        <dbReference type="ARBA" id="ARBA00022842"/>
    </source>
</evidence>
<dbReference type="GO" id="GO:0005829">
    <property type="term" value="C:cytosol"/>
    <property type="evidence" value="ECO:0007669"/>
    <property type="project" value="TreeGrafter"/>
</dbReference>
<comment type="cofactor">
    <cofactor evidence="15">
        <name>Mg(2+)</name>
        <dbReference type="ChEBI" id="CHEBI:18420"/>
    </cofactor>
    <cofactor evidence="15">
        <name>Mn(2+)</name>
        <dbReference type="ChEBI" id="CHEBI:29035"/>
    </cofactor>
    <text evidence="15">Binds 2 magnesium or manganese ions per subunit.</text>
</comment>
<evidence type="ECO:0000256" key="10">
    <source>
        <dbReference type="ARBA" id="ARBA00023211"/>
    </source>
</evidence>
<comment type="caution">
    <text evidence="18">The sequence shown here is derived from an EMBL/GenBank/DDBJ whole genome shotgun (WGS) entry which is preliminary data.</text>
</comment>
<dbReference type="PANTHER" id="PTHR23132">
    <property type="entry name" value="D-ALANINE--D-ALANINE LIGASE"/>
    <property type="match status" value="1"/>
</dbReference>
<comment type="cofactor">
    <cofactor evidence="1">
        <name>Mn(2+)</name>
        <dbReference type="ChEBI" id="CHEBI:29035"/>
    </cofactor>
</comment>
<comment type="subcellular location">
    <subcellularLocation>
        <location evidence="12">Cytoplasm</location>
    </subcellularLocation>
</comment>
<dbReference type="EMBL" id="MEXR01000031">
    <property type="protein sequence ID" value="OGD09560.1"/>
    <property type="molecule type" value="Genomic_DNA"/>
</dbReference>
<protein>
    <recommendedName>
        <fullName evidence="12">D-alanine--D-alanine ligase</fullName>
        <ecNumber evidence="12">6.3.2.4</ecNumber>
    </recommendedName>
    <alternativeName>
        <fullName evidence="12">D-Ala-D-Ala ligase</fullName>
    </alternativeName>
    <alternativeName>
        <fullName evidence="12">D-alanylalanine synthetase</fullName>
    </alternativeName>
</protein>
<accession>A0A1F4ZTJ5</accession>
<dbReference type="UniPathway" id="UPA00219"/>
<dbReference type="GO" id="GO:0005524">
    <property type="term" value="F:ATP binding"/>
    <property type="evidence" value="ECO:0007669"/>
    <property type="project" value="UniProtKB-UniRule"/>
</dbReference>
<sequence>MKKLKVGLVFGGKSGEHEVSVLSANSIRNNLDKKRYQVVDVKIDKKGKWDMAALKKVDVVFPIVHGTFGEDGCLQGLLEMMDVAYVGAGVLGSAVGMDKEVMKRLFCQANIPVARFETAKKWEISDVLLRMIAGELKYPLFVKPANSGSSVGITKAHNMNELKVAVALAGGFDTKILFEEAIEGREIECSVLGNKKPEVSVPGEVKPTHEFYDYEAKYIDENGAVLEIPAKMTKNQIKEVQEMAIRAYRALDCEGMARVDMFIKSSGKIVLNEINTLPGFTNISMYPKLWEESGLSYAKLLDRLIQLALERKKERDELVRSYK</sequence>
<evidence type="ECO:0000256" key="12">
    <source>
        <dbReference type="HAMAP-Rule" id="MF_00047"/>
    </source>
</evidence>
<evidence type="ECO:0000256" key="8">
    <source>
        <dbReference type="ARBA" id="ARBA00022960"/>
    </source>
</evidence>
<evidence type="ECO:0000256" key="16">
    <source>
        <dbReference type="PROSITE-ProRule" id="PRU00409"/>
    </source>
</evidence>
<proteinExistence type="inferred from homology"/>
<evidence type="ECO:0000256" key="4">
    <source>
        <dbReference type="ARBA" id="ARBA00022723"/>
    </source>
</evidence>
<dbReference type="Gene3D" id="3.30.470.20">
    <property type="entry name" value="ATP-grasp fold, B domain"/>
    <property type="match status" value="1"/>
</dbReference>
<dbReference type="GO" id="GO:0008716">
    <property type="term" value="F:D-alanine-D-alanine ligase activity"/>
    <property type="evidence" value="ECO:0007669"/>
    <property type="project" value="UniProtKB-UniRule"/>
</dbReference>
<organism evidence="18 19">
    <name type="scientific">Candidatus Amesbacteria bacterium RIFOXYB1_FULL_44_23</name>
    <dbReference type="NCBI Taxonomy" id="1797263"/>
    <lineage>
        <taxon>Bacteria</taxon>
        <taxon>Candidatus Amesiibacteriota</taxon>
    </lineage>
</organism>
<evidence type="ECO:0000256" key="5">
    <source>
        <dbReference type="ARBA" id="ARBA00022741"/>
    </source>
</evidence>
<gene>
    <name evidence="12" type="primary">ddl</name>
    <name evidence="18" type="ORF">A2397_03940</name>
</gene>
<dbReference type="Pfam" id="PF01820">
    <property type="entry name" value="Dala_Dala_lig_N"/>
    <property type="match status" value="2"/>
</dbReference>
<dbReference type="EC" id="6.3.2.4" evidence="12"/>
<dbReference type="NCBIfam" id="NF002528">
    <property type="entry name" value="PRK01966.1-4"/>
    <property type="match status" value="1"/>
</dbReference>
<dbReference type="STRING" id="1797263.A2397_03940"/>
<feature type="binding site" evidence="14">
    <location>
        <begin position="149"/>
        <end position="150"/>
    </location>
    <ligand>
        <name>ATP</name>
        <dbReference type="ChEBI" id="CHEBI:30616"/>
    </ligand>
</feature>
<comment type="function">
    <text evidence="12">Cell wall formation.</text>
</comment>
<feature type="binding site" evidence="15">
    <location>
        <position position="273"/>
    </location>
    <ligand>
        <name>Mg(2+)</name>
        <dbReference type="ChEBI" id="CHEBI:18420"/>
        <label>2</label>
    </ligand>
</feature>
<dbReference type="NCBIfam" id="NF002378">
    <property type="entry name" value="PRK01372.1"/>
    <property type="match status" value="1"/>
</dbReference>
<dbReference type="InterPro" id="IPR016185">
    <property type="entry name" value="PreATP-grasp_dom_sf"/>
</dbReference>
<dbReference type="InterPro" id="IPR011761">
    <property type="entry name" value="ATP-grasp"/>
</dbReference>
<dbReference type="Proteomes" id="UP000176424">
    <property type="component" value="Unassembled WGS sequence"/>
</dbReference>
<comment type="catalytic activity">
    <reaction evidence="12">
        <text>2 D-alanine + ATP = D-alanyl-D-alanine + ADP + phosphate + H(+)</text>
        <dbReference type="Rhea" id="RHEA:11224"/>
        <dbReference type="ChEBI" id="CHEBI:15378"/>
        <dbReference type="ChEBI" id="CHEBI:30616"/>
        <dbReference type="ChEBI" id="CHEBI:43474"/>
        <dbReference type="ChEBI" id="CHEBI:57416"/>
        <dbReference type="ChEBI" id="CHEBI:57822"/>
        <dbReference type="ChEBI" id="CHEBI:456216"/>
        <dbReference type="EC" id="6.3.2.4"/>
    </reaction>
</comment>
<dbReference type="InterPro" id="IPR011127">
    <property type="entry name" value="Dala_Dala_lig_N"/>
</dbReference>
<keyword evidence="4 15" id="KW-0479">Metal-binding</keyword>
<dbReference type="PROSITE" id="PS00844">
    <property type="entry name" value="DALA_DALA_LIGASE_2"/>
    <property type="match status" value="1"/>
</dbReference>
<evidence type="ECO:0000256" key="13">
    <source>
        <dbReference type="PIRSR" id="PIRSR039102-1"/>
    </source>
</evidence>
<dbReference type="SUPFAM" id="SSF56059">
    <property type="entry name" value="Glutathione synthetase ATP-binding domain-like"/>
    <property type="match status" value="1"/>
</dbReference>
<dbReference type="PANTHER" id="PTHR23132:SF25">
    <property type="entry name" value="D-ALANINE--D-ALANINE LIGASE A"/>
    <property type="match status" value="1"/>
</dbReference>
<feature type="binding site" evidence="14">
    <location>
        <position position="99"/>
    </location>
    <ligand>
        <name>ATP</name>
        <dbReference type="ChEBI" id="CHEBI:30616"/>
    </ligand>
</feature>
<evidence type="ECO:0000256" key="9">
    <source>
        <dbReference type="ARBA" id="ARBA00022984"/>
    </source>
</evidence>
<evidence type="ECO:0000256" key="14">
    <source>
        <dbReference type="PIRSR" id="PIRSR039102-2"/>
    </source>
</evidence>
<feature type="binding site" evidence="14">
    <location>
        <begin position="272"/>
        <end position="273"/>
    </location>
    <ligand>
        <name>ATP</name>
        <dbReference type="ChEBI" id="CHEBI:30616"/>
    </ligand>
</feature>
<dbReference type="GO" id="GO:0071555">
    <property type="term" value="P:cell wall organization"/>
    <property type="evidence" value="ECO:0007669"/>
    <property type="project" value="UniProtKB-KW"/>
</dbReference>
<evidence type="ECO:0000256" key="3">
    <source>
        <dbReference type="ARBA" id="ARBA00022598"/>
    </source>
</evidence>
<dbReference type="SUPFAM" id="SSF52440">
    <property type="entry name" value="PreATP-grasp domain"/>
    <property type="match status" value="1"/>
</dbReference>
<dbReference type="Pfam" id="PF07478">
    <property type="entry name" value="Dala_Dala_lig_C"/>
    <property type="match status" value="1"/>
</dbReference>
<dbReference type="InterPro" id="IPR005905">
    <property type="entry name" value="D_ala_D_ala"/>
</dbReference>
<feature type="binding site" evidence="15">
    <location>
        <position position="260"/>
    </location>
    <ligand>
        <name>Mg(2+)</name>
        <dbReference type="ChEBI" id="CHEBI:18420"/>
        <label>1</label>
    </ligand>
</feature>
<dbReference type="InterPro" id="IPR011095">
    <property type="entry name" value="Dala_Dala_lig_C"/>
</dbReference>
<feature type="binding site" evidence="14">
    <location>
        <begin position="141"/>
        <end position="143"/>
    </location>
    <ligand>
        <name>ATP</name>
        <dbReference type="ChEBI" id="CHEBI:30616"/>
    </ligand>
</feature>
<dbReference type="PROSITE" id="PS50975">
    <property type="entry name" value="ATP_GRASP"/>
    <property type="match status" value="1"/>
</dbReference>
<keyword evidence="3 12" id="KW-0436">Ligase</keyword>
<dbReference type="HAMAP" id="MF_00047">
    <property type="entry name" value="Dala_Dala_lig"/>
    <property type="match status" value="1"/>
</dbReference>
<keyword evidence="9 12" id="KW-0573">Peptidoglycan synthesis</keyword>
<keyword evidence="10 15" id="KW-0464">Manganese</keyword>
<feature type="binding site" evidence="15">
    <location>
        <position position="275"/>
    </location>
    <ligand>
        <name>Mg(2+)</name>
        <dbReference type="ChEBI" id="CHEBI:18420"/>
        <label>2</label>
    </ligand>
</feature>
<dbReference type="AlphaFoldDB" id="A0A1F4ZTJ5"/>
<keyword evidence="6 16" id="KW-0067">ATP-binding</keyword>